<evidence type="ECO:0000256" key="1">
    <source>
        <dbReference type="SAM" id="MobiDB-lite"/>
    </source>
</evidence>
<dbReference type="RefSeq" id="WP_103803834.1">
    <property type="nucleotide sequence ID" value="NZ_CAKZGH010000030.1"/>
</dbReference>
<feature type="region of interest" description="Disordered" evidence="1">
    <location>
        <begin position="41"/>
        <end position="68"/>
    </location>
</feature>
<gene>
    <name evidence="2" type="ORF">C3L50_00075</name>
</gene>
<dbReference type="AlphaFoldDB" id="A0A2S5AFQ8"/>
<keyword evidence="3" id="KW-1185">Reference proteome</keyword>
<organism evidence="2 3">
    <name type="scientific">Flavobacterium alvei</name>
    <dbReference type="NCBI Taxonomy" id="2080416"/>
    <lineage>
        <taxon>Bacteria</taxon>
        <taxon>Pseudomonadati</taxon>
        <taxon>Bacteroidota</taxon>
        <taxon>Flavobacteriia</taxon>
        <taxon>Flavobacteriales</taxon>
        <taxon>Flavobacteriaceae</taxon>
        <taxon>Flavobacterium</taxon>
    </lineage>
</organism>
<reference evidence="2 3" key="1">
    <citation type="submission" date="2018-01" db="EMBL/GenBank/DDBJ databases">
        <authorList>
            <person name="Gaut B.S."/>
            <person name="Morton B.R."/>
            <person name="Clegg M.T."/>
            <person name="Duvall M.R."/>
        </authorList>
    </citation>
    <scope>NUCLEOTIDE SEQUENCE [LARGE SCALE GENOMIC DNA]</scope>
    <source>
        <strain evidence="2 3">HR-AY</strain>
    </source>
</reference>
<dbReference type="EMBL" id="PQVG01000001">
    <property type="protein sequence ID" value="POY40963.1"/>
    <property type="molecule type" value="Genomic_DNA"/>
</dbReference>
<sequence>MKNLNLIILLILGYQLFSCNPKTEKKQPTIYNNYNQNYKFDDDEMQKRNTKKVKDTKQTPKYQTKKKA</sequence>
<comment type="caution">
    <text evidence="2">The sequence shown here is derived from an EMBL/GenBank/DDBJ whole genome shotgun (WGS) entry which is preliminary data.</text>
</comment>
<name>A0A2S5AFQ8_9FLAO</name>
<accession>A0A2S5AFQ8</accession>
<protein>
    <submittedName>
        <fullName evidence="2">Uncharacterized protein</fullName>
    </submittedName>
</protein>
<proteinExistence type="predicted"/>
<dbReference type="Proteomes" id="UP000237310">
    <property type="component" value="Unassembled WGS sequence"/>
</dbReference>
<evidence type="ECO:0000313" key="3">
    <source>
        <dbReference type="Proteomes" id="UP000237310"/>
    </source>
</evidence>
<evidence type="ECO:0000313" key="2">
    <source>
        <dbReference type="EMBL" id="POY40963.1"/>
    </source>
</evidence>